<reference evidence="4 5" key="1">
    <citation type="journal article" date="2016" name="Nat. Commun.">
        <title>Thousands of microbial genomes shed light on interconnected biogeochemical processes in an aquifer system.</title>
        <authorList>
            <person name="Anantharaman K."/>
            <person name="Brown C.T."/>
            <person name="Hug L.A."/>
            <person name="Sharon I."/>
            <person name="Castelle C.J."/>
            <person name="Probst A.J."/>
            <person name="Thomas B.C."/>
            <person name="Singh A."/>
            <person name="Wilkins M.J."/>
            <person name="Karaoz U."/>
            <person name="Brodie E.L."/>
            <person name="Williams K.H."/>
            <person name="Hubbard S.S."/>
            <person name="Banfield J.F."/>
        </authorList>
    </citation>
    <scope>NUCLEOTIDE SEQUENCE [LARGE SCALE GENOMIC DNA]</scope>
</reference>
<comment type="cofactor">
    <cofactor evidence="1">
        <name>Mg(2+)</name>
        <dbReference type="ChEBI" id="CHEBI:18420"/>
    </cofactor>
</comment>
<dbReference type="InterPro" id="IPR015797">
    <property type="entry name" value="NUDIX_hydrolase-like_dom_sf"/>
</dbReference>
<evidence type="ECO:0000259" key="3">
    <source>
        <dbReference type="PROSITE" id="PS51462"/>
    </source>
</evidence>
<dbReference type="Gene3D" id="3.90.79.10">
    <property type="entry name" value="Nucleoside Triphosphate Pyrophosphohydrolase"/>
    <property type="match status" value="1"/>
</dbReference>
<dbReference type="Proteomes" id="UP000178558">
    <property type="component" value="Unassembled WGS sequence"/>
</dbReference>
<gene>
    <name evidence="4" type="ORF">A3B50_03505</name>
</gene>
<comment type="caution">
    <text evidence="4">The sequence shown here is derived from an EMBL/GenBank/DDBJ whole genome shotgun (WGS) entry which is preliminary data.</text>
</comment>
<evidence type="ECO:0000256" key="1">
    <source>
        <dbReference type="ARBA" id="ARBA00001946"/>
    </source>
</evidence>
<dbReference type="PANTHER" id="PTHR11839:SF18">
    <property type="entry name" value="NUDIX HYDROLASE DOMAIN-CONTAINING PROTEIN"/>
    <property type="match status" value="1"/>
</dbReference>
<dbReference type="GO" id="GO:0006753">
    <property type="term" value="P:nucleoside phosphate metabolic process"/>
    <property type="evidence" value="ECO:0007669"/>
    <property type="project" value="TreeGrafter"/>
</dbReference>
<evidence type="ECO:0000256" key="2">
    <source>
        <dbReference type="ARBA" id="ARBA00022801"/>
    </source>
</evidence>
<dbReference type="PANTHER" id="PTHR11839">
    <property type="entry name" value="UDP/ADP-SUGAR PYROPHOSPHATASE"/>
    <property type="match status" value="1"/>
</dbReference>
<protein>
    <recommendedName>
        <fullName evidence="3">Nudix hydrolase domain-containing protein</fullName>
    </recommendedName>
</protein>
<dbReference type="PROSITE" id="PS51462">
    <property type="entry name" value="NUDIX"/>
    <property type="match status" value="1"/>
</dbReference>
<keyword evidence="2" id="KW-0378">Hydrolase</keyword>
<dbReference type="GO" id="GO:0016787">
    <property type="term" value="F:hydrolase activity"/>
    <property type="evidence" value="ECO:0007669"/>
    <property type="project" value="UniProtKB-KW"/>
</dbReference>
<evidence type="ECO:0000313" key="4">
    <source>
        <dbReference type="EMBL" id="OGK50992.1"/>
    </source>
</evidence>
<dbReference type="CDD" id="cd03424">
    <property type="entry name" value="NUDIX_ADPRase_Nudt5_UGPPase_Nudt14"/>
    <property type="match status" value="1"/>
</dbReference>
<dbReference type="EMBL" id="MGAQ01000007">
    <property type="protein sequence ID" value="OGK50992.1"/>
    <property type="molecule type" value="Genomic_DNA"/>
</dbReference>
<dbReference type="SUPFAM" id="SSF55811">
    <property type="entry name" value="Nudix"/>
    <property type="match status" value="1"/>
</dbReference>
<name>A0A1F7J5W6_9BACT</name>
<dbReference type="AlphaFoldDB" id="A0A1F7J5W6"/>
<dbReference type="Pfam" id="PF00293">
    <property type="entry name" value="NUDIX"/>
    <property type="match status" value="1"/>
</dbReference>
<proteinExistence type="predicted"/>
<organism evidence="4 5">
    <name type="scientific">Candidatus Roizmanbacteria bacterium RIFCSPLOWO2_01_FULL_40_42</name>
    <dbReference type="NCBI Taxonomy" id="1802066"/>
    <lineage>
        <taxon>Bacteria</taxon>
        <taxon>Candidatus Roizmaniibacteriota</taxon>
    </lineage>
</organism>
<sequence length="182" mass="20747">MRKPPIDSYKFLKKLREVPFGRVTIVEYLIELPDGNTKRIHVKQTGKLAVIIPLLDSETVVMVRQYRFGVRKLSLEFPMGQVKGKEPMEVGRQELKEETGYHAKNFKLLGELQITPANTSQQVFIYLATGLQSGKQQPEADEFIEVVPVKIDRINSLIKKQVIFDVSTVAAFHLYNTFGKTP</sequence>
<feature type="domain" description="Nudix hydrolase" evidence="3">
    <location>
        <begin position="45"/>
        <end position="171"/>
    </location>
</feature>
<dbReference type="GO" id="GO:0005829">
    <property type="term" value="C:cytosol"/>
    <property type="evidence" value="ECO:0007669"/>
    <property type="project" value="TreeGrafter"/>
</dbReference>
<dbReference type="GO" id="GO:0019693">
    <property type="term" value="P:ribose phosphate metabolic process"/>
    <property type="evidence" value="ECO:0007669"/>
    <property type="project" value="TreeGrafter"/>
</dbReference>
<evidence type="ECO:0000313" key="5">
    <source>
        <dbReference type="Proteomes" id="UP000178558"/>
    </source>
</evidence>
<dbReference type="InterPro" id="IPR000086">
    <property type="entry name" value="NUDIX_hydrolase_dom"/>
</dbReference>
<accession>A0A1F7J5W6</accession>